<dbReference type="PANTHER" id="PTHR47966">
    <property type="entry name" value="BETA-SITE APP-CLEAVING ENZYME, ISOFORM A-RELATED"/>
    <property type="match status" value="1"/>
</dbReference>
<evidence type="ECO:0000259" key="2">
    <source>
        <dbReference type="PROSITE" id="PS51767"/>
    </source>
</evidence>
<protein>
    <recommendedName>
        <fullName evidence="2">Peptidase A1 domain-containing protein</fullName>
    </recommendedName>
</protein>
<comment type="similarity">
    <text evidence="1">Belongs to the peptidase A1 family.</text>
</comment>
<dbReference type="InterPro" id="IPR001461">
    <property type="entry name" value="Aspartic_peptidase_A1"/>
</dbReference>
<sequence length="353" mass="38202">MTTTALQLDTGSSDLWAITDQCTTNTCSQLSPVTHQLASKGLNLTETRVELHFGDSATGTSANGTVAVDTVTLAGIAIPNQAFGAVDETTLSIVQSGAAGVLGLGFPTGSRIQAALANATTSDAYFRDTSRSGPILSRILMSNVLRMPMFTVELQRSMIDADEGSAAHGQLTVGRMPDDLQATKSEVLWVPVKLYKPEEGGFNAPSFAKGKVYPLRWEIEIEGVFFDGQRVDESKISADSTLPTPTRNKTFALVDTGNSQLRGPRDVVDNILDRASMTYQPGVMNSAEFPCLESKKLEFQIGGQASLTSCSTLRFLELTFLFVRQCRGFPSTHETLSVNHAREIRRHVSPMSW</sequence>
<evidence type="ECO:0000313" key="4">
    <source>
        <dbReference type="Proteomes" id="UP001437256"/>
    </source>
</evidence>
<gene>
    <name evidence="3" type="ORF">AAF712_010916</name>
</gene>
<evidence type="ECO:0000256" key="1">
    <source>
        <dbReference type="ARBA" id="ARBA00007447"/>
    </source>
</evidence>
<dbReference type="Proteomes" id="UP001437256">
    <property type="component" value="Unassembled WGS sequence"/>
</dbReference>
<dbReference type="Gene3D" id="2.40.70.10">
    <property type="entry name" value="Acid Proteases"/>
    <property type="match status" value="2"/>
</dbReference>
<organism evidence="3 4">
    <name type="scientific">Marasmius tenuissimus</name>
    <dbReference type="NCBI Taxonomy" id="585030"/>
    <lineage>
        <taxon>Eukaryota</taxon>
        <taxon>Fungi</taxon>
        <taxon>Dikarya</taxon>
        <taxon>Basidiomycota</taxon>
        <taxon>Agaricomycotina</taxon>
        <taxon>Agaricomycetes</taxon>
        <taxon>Agaricomycetidae</taxon>
        <taxon>Agaricales</taxon>
        <taxon>Marasmiineae</taxon>
        <taxon>Marasmiaceae</taxon>
        <taxon>Marasmius</taxon>
    </lineage>
</organism>
<dbReference type="InterPro" id="IPR021109">
    <property type="entry name" value="Peptidase_aspartic_dom_sf"/>
</dbReference>
<dbReference type="EMBL" id="JBBXMP010000111">
    <property type="protein sequence ID" value="KAL0062234.1"/>
    <property type="molecule type" value="Genomic_DNA"/>
</dbReference>
<dbReference type="SUPFAM" id="SSF50630">
    <property type="entry name" value="Acid proteases"/>
    <property type="match status" value="1"/>
</dbReference>
<proteinExistence type="inferred from homology"/>
<evidence type="ECO:0000313" key="3">
    <source>
        <dbReference type="EMBL" id="KAL0062234.1"/>
    </source>
</evidence>
<dbReference type="PROSITE" id="PS51767">
    <property type="entry name" value="PEPTIDASE_A1"/>
    <property type="match status" value="1"/>
</dbReference>
<dbReference type="Pfam" id="PF00026">
    <property type="entry name" value="Asp"/>
    <property type="match status" value="1"/>
</dbReference>
<reference evidence="3 4" key="1">
    <citation type="submission" date="2024-05" db="EMBL/GenBank/DDBJ databases">
        <title>A draft genome resource for the thread blight pathogen Marasmius tenuissimus strain MS-2.</title>
        <authorList>
            <person name="Yulfo-Soto G.E."/>
            <person name="Baruah I.K."/>
            <person name="Amoako-Attah I."/>
            <person name="Bukari Y."/>
            <person name="Meinhardt L.W."/>
            <person name="Bailey B.A."/>
            <person name="Cohen S.P."/>
        </authorList>
    </citation>
    <scope>NUCLEOTIDE SEQUENCE [LARGE SCALE GENOMIC DNA]</scope>
    <source>
        <strain evidence="3 4">MS-2</strain>
    </source>
</reference>
<dbReference type="InterPro" id="IPR034164">
    <property type="entry name" value="Pepsin-like_dom"/>
</dbReference>
<dbReference type="PANTHER" id="PTHR47966:SF74">
    <property type="entry name" value="AGR407CP"/>
    <property type="match status" value="1"/>
</dbReference>
<dbReference type="InterPro" id="IPR033121">
    <property type="entry name" value="PEPTIDASE_A1"/>
</dbReference>
<name>A0ABR2ZMM4_9AGAR</name>
<accession>A0ABR2ZMM4</accession>
<feature type="domain" description="Peptidase A1" evidence="2">
    <location>
        <begin position="1"/>
        <end position="353"/>
    </location>
</feature>
<dbReference type="CDD" id="cd05471">
    <property type="entry name" value="pepsin_like"/>
    <property type="match status" value="1"/>
</dbReference>
<keyword evidence="4" id="KW-1185">Reference proteome</keyword>
<comment type="caution">
    <text evidence="3">The sequence shown here is derived from an EMBL/GenBank/DDBJ whole genome shotgun (WGS) entry which is preliminary data.</text>
</comment>